<dbReference type="EMBL" id="BAMV01000017">
    <property type="protein sequence ID" value="GAN60862.1"/>
    <property type="molecule type" value="Genomic_DNA"/>
</dbReference>
<protein>
    <recommendedName>
        <fullName evidence="2">hydroxymethylpyrimidine kinase</fullName>
        <ecNumber evidence="2">2.7.1.49</ecNumber>
    </recommendedName>
</protein>
<dbReference type="GO" id="GO:0005524">
    <property type="term" value="F:ATP binding"/>
    <property type="evidence" value="ECO:0007669"/>
    <property type="project" value="UniProtKB-KW"/>
</dbReference>
<name>A0A0D6N4D4_9PROT</name>
<dbReference type="PANTHER" id="PTHR20858">
    <property type="entry name" value="PHOSPHOMETHYLPYRIMIDINE KINASE"/>
    <property type="match status" value="1"/>
</dbReference>
<dbReference type="NCBIfam" id="TIGR00097">
    <property type="entry name" value="HMP-P_kinase"/>
    <property type="match status" value="1"/>
</dbReference>
<dbReference type="PANTHER" id="PTHR20858:SF17">
    <property type="entry name" value="HYDROXYMETHYLPYRIMIDINE_PHOSPHOMETHYLPYRIMIDINE KINASE THI20-RELATED"/>
    <property type="match status" value="1"/>
</dbReference>
<evidence type="ECO:0000256" key="4">
    <source>
        <dbReference type="ARBA" id="ARBA00022741"/>
    </source>
</evidence>
<dbReference type="STRING" id="1231339.Abci_017_046"/>
<dbReference type="Proteomes" id="UP000321891">
    <property type="component" value="Unassembled WGS sequence"/>
</dbReference>
<reference evidence="9 11" key="2">
    <citation type="submission" date="2019-07" db="EMBL/GenBank/DDBJ databases">
        <title>Whole genome shotgun sequence of Acetobacter cibinongensis NBRC 16605.</title>
        <authorList>
            <person name="Hosoyama A."/>
            <person name="Uohara A."/>
            <person name="Ohji S."/>
            <person name="Ichikawa N."/>
        </authorList>
    </citation>
    <scope>NUCLEOTIDE SEQUENCE [LARGE SCALE GENOMIC DNA]</scope>
    <source>
        <strain evidence="9 11">NBRC 16605</strain>
    </source>
</reference>
<dbReference type="EC" id="2.7.1.49" evidence="2"/>
<dbReference type="GO" id="GO:0009228">
    <property type="term" value="P:thiamine biosynthetic process"/>
    <property type="evidence" value="ECO:0007669"/>
    <property type="project" value="InterPro"/>
</dbReference>
<keyword evidence="5 8" id="KW-0418">Kinase</keyword>
<keyword evidence="6" id="KW-0067">ATP-binding</keyword>
<evidence type="ECO:0000313" key="11">
    <source>
        <dbReference type="Proteomes" id="UP000321891"/>
    </source>
</evidence>
<dbReference type="InterPro" id="IPR004399">
    <property type="entry name" value="HMP/HMP-P_kinase_dom"/>
</dbReference>
<dbReference type="UniPathway" id="UPA00060">
    <property type="reaction ID" value="UER00138"/>
</dbReference>
<accession>A0A6N3SMS8</accession>
<feature type="domain" description="Pyridoxamine kinase/Phosphomethylpyrimidine kinase" evidence="7">
    <location>
        <begin position="12"/>
        <end position="259"/>
    </location>
</feature>
<dbReference type="EMBL" id="BJVU01000003">
    <property type="protein sequence ID" value="GEL58640.1"/>
    <property type="molecule type" value="Genomic_DNA"/>
</dbReference>
<dbReference type="GO" id="GO:0005829">
    <property type="term" value="C:cytosol"/>
    <property type="evidence" value="ECO:0007669"/>
    <property type="project" value="TreeGrafter"/>
</dbReference>
<dbReference type="Proteomes" id="UP000032671">
    <property type="component" value="Unassembled WGS sequence"/>
</dbReference>
<dbReference type="Gene3D" id="3.40.1190.20">
    <property type="match status" value="1"/>
</dbReference>
<evidence type="ECO:0000256" key="3">
    <source>
        <dbReference type="ARBA" id="ARBA00022679"/>
    </source>
</evidence>
<evidence type="ECO:0000256" key="5">
    <source>
        <dbReference type="ARBA" id="ARBA00022777"/>
    </source>
</evidence>
<reference evidence="8 10" key="1">
    <citation type="submission" date="2012-11" db="EMBL/GenBank/DDBJ databases">
        <title>Whole genome sequence of Acetobacter cibinongensis 4H-1.</title>
        <authorList>
            <person name="Azuma Y."/>
            <person name="Higashiura N."/>
            <person name="Hirakawa H."/>
            <person name="Matsushita K."/>
        </authorList>
    </citation>
    <scope>NUCLEOTIDE SEQUENCE [LARGE SCALE GENOMIC DNA]</scope>
    <source>
        <strain evidence="8 10">4H-1</strain>
    </source>
</reference>
<dbReference type="Pfam" id="PF08543">
    <property type="entry name" value="Phos_pyr_kin"/>
    <property type="match status" value="1"/>
</dbReference>
<dbReference type="FunFam" id="3.40.1190.20:FF:000003">
    <property type="entry name" value="Phosphomethylpyrimidine kinase ThiD"/>
    <property type="match status" value="1"/>
</dbReference>
<keyword evidence="3" id="KW-0808">Transferase</keyword>
<organism evidence="8 10">
    <name type="scientific">Acetobacter cibinongensis</name>
    <dbReference type="NCBI Taxonomy" id="146475"/>
    <lineage>
        <taxon>Bacteria</taxon>
        <taxon>Pseudomonadati</taxon>
        <taxon>Pseudomonadota</taxon>
        <taxon>Alphaproteobacteria</taxon>
        <taxon>Acetobacterales</taxon>
        <taxon>Acetobacteraceae</taxon>
        <taxon>Acetobacter</taxon>
    </lineage>
</organism>
<proteinExistence type="predicted"/>
<dbReference type="GO" id="GO:0008972">
    <property type="term" value="F:phosphomethylpyrimidine kinase activity"/>
    <property type="evidence" value="ECO:0007669"/>
    <property type="project" value="InterPro"/>
</dbReference>
<comment type="caution">
    <text evidence="8">The sequence shown here is derived from an EMBL/GenBank/DDBJ whole genome shotgun (WGS) entry which is preliminary data.</text>
</comment>
<evidence type="ECO:0000256" key="2">
    <source>
        <dbReference type="ARBA" id="ARBA00012135"/>
    </source>
</evidence>
<evidence type="ECO:0000313" key="10">
    <source>
        <dbReference type="Proteomes" id="UP000032671"/>
    </source>
</evidence>
<evidence type="ECO:0000313" key="9">
    <source>
        <dbReference type="EMBL" id="GEL58640.1"/>
    </source>
</evidence>
<accession>A0A0D6N4D4</accession>
<dbReference type="GO" id="GO:0008902">
    <property type="term" value="F:hydroxymethylpyrimidine kinase activity"/>
    <property type="evidence" value="ECO:0007669"/>
    <property type="project" value="UniProtKB-EC"/>
</dbReference>
<sequence length="269" mass="28214">MPARVFSIAGSDSGGGAGIQADIKAITALKGYAMTAITALTAQNTLGVHGIFPVPAEFVRQQIRCVLDDIGTDAFKTGMVGGAAEVQVVAEEIALYRRKYPTIPVVVDPVMVAKGGAALLADDVVGVVQKSLFAQATVITPNLPEAERLTRQSITTRAAMRTAARLLHQETGAAVLLKGGHMEGDELVDILADETGLTEFFSQRVQTRHTHGTGCTLASALATYLAQGLALQEAVAHAREYVRQAILHAPELGHGAGPLWHAHTVPKAG</sequence>
<evidence type="ECO:0000256" key="1">
    <source>
        <dbReference type="ARBA" id="ARBA00004948"/>
    </source>
</evidence>
<dbReference type="RefSeq" id="WP_048838919.1">
    <property type="nucleotide sequence ID" value="NZ_BAMV01000017.1"/>
</dbReference>
<keyword evidence="11" id="KW-1185">Reference proteome</keyword>
<evidence type="ECO:0000313" key="8">
    <source>
        <dbReference type="EMBL" id="GAN60862.1"/>
    </source>
</evidence>
<dbReference type="AlphaFoldDB" id="A0A0D6N4D4"/>
<dbReference type="CDD" id="cd01169">
    <property type="entry name" value="HMPP_kinase"/>
    <property type="match status" value="1"/>
</dbReference>
<evidence type="ECO:0000259" key="7">
    <source>
        <dbReference type="Pfam" id="PF08543"/>
    </source>
</evidence>
<dbReference type="GO" id="GO:0009229">
    <property type="term" value="P:thiamine diphosphate biosynthetic process"/>
    <property type="evidence" value="ECO:0007669"/>
    <property type="project" value="UniProtKB-UniPathway"/>
</dbReference>
<gene>
    <name evidence="8" type="ORF">Abci_017_046</name>
    <name evidence="9" type="ORF">ACI01nite_12420</name>
</gene>
<dbReference type="SUPFAM" id="SSF53613">
    <property type="entry name" value="Ribokinase-like"/>
    <property type="match status" value="1"/>
</dbReference>
<evidence type="ECO:0000256" key="6">
    <source>
        <dbReference type="ARBA" id="ARBA00022840"/>
    </source>
</evidence>
<keyword evidence="4" id="KW-0547">Nucleotide-binding</keyword>
<dbReference type="InterPro" id="IPR013749">
    <property type="entry name" value="PM/HMP-P_kinase-1"/>
</dbReference>
<dbReference type="InterPro" id="IPR029056">
    <property type="entry name" value="Ribokinase-like"/>
</dbReference>
<comment type="pathway">
    <text evidence="1">Cofactor biosynthesis; thiamine diphosphate biosynthesis.</text>
</comment>